<dbReference type="EMBL" id="JAZHXI010000008">
    <property type="protein sequence ID" value="KAL2069288.1"/>
    <property type="molecule type" value="Genomic_DNA"/>
</dbReference>
<proteinExistence type="predicted"/>
<evidence type="ECO:0008006" key="3">
    <source>
        <dbReference type="Google" id="ProtNLM"/>
    </source>
</evidence>
<comment type="caution">
    <text evidence="1">The sequence shown here is derived from an EMBL/GenBank/DDBJ whole genome shotgun (WGS) entry which is preliminary data.</text>
</comment>
<evidence type="ECO:0000313" key="1">
    <source>
        <dbReference type="EMBL" id="KAL2069288.1"/>
    </source>
</evidence>
<gene>
    <name evidence="1" type="ORF">VTL71DRAFT_15626</name>
</gene>
<dbReference type="Proteomes" id="UP001595075">
    <property type="component" value="Unassembled WGS sequence"/>
</dbReference>
<keyword evidence="2" id="KW-1185">Reference proteome</keyword>
<sequence length="266" mass="30320">MVVSSSQTFIDTIGRWGTRPYYLPTLVERLPPHKLALPEDERRYTLQNWLVECLVSSPDQDSSMKASDPRDLILSLLGMLFEVSQFTILGLRRKCFKNDISRITYAMEDGCFDPGLNSAAAELLPSILLEVYITSGQTREPIPWGREGAMWDRNLGYETVYRGKVGKDVLLRTLTFDRMANWSGSARMTQECLLESIGNMKLKAEQYYSPPHQRPDRDTYFAIVNSFAFRRWPFTTKFGFVGIGRESVKPGVMITLLCGANVPFDF</sequence>
<protein>
    <recommendedName>
        <fullName evidence="3">Cytochrome P450</fullName>
    </recommendedName>
</protein>
<evidence type="ECO:0000313" key="2">
    <source>
        <dbReference type="Proteomes" id="UP001595075"/>
    </source>
</evidence>
<organism evidence="1 2">
    <name type="scientific">Oculimacula yallundae</name>
    <dbReference type="NCBI Taxonomy" id="86028"/>
    <lineage>
        <taxon>Eukaryota</taxon>
        <taxon>Fungi</taxon>
        <taxon>Dikarya</taxon>
        <taxon>Ascomycota</taxon>
        <taxon>Pezizomycotina</taxon>
        <taxon>Leotiomycetes</taxon>
        <taxon>Helotiales</taxon>
        <taxon>Ploettnerulaceae</taxon>
        <taxon>Oculimacula</taxon>
    </lineage>
</organism>
<name>A0ABR4CH51_9HELO</name>
<reference evidence="1 2" key="1">
    <citation type="journal article" date="2024" name="Commun. Biol.">
        <title>Comparative genomic analysis of thermophilic fungi reveals convergent evolutionary adaptations and gene losses.</title>
        <authorList>
            <person name="Steindorff A.S."/>
            <person name="Aguilar-Pontes M.V."/>
            <person name="Robinson A.J."/>
            <person name="Andreopoulos B."/>
            <person name="LaButti K."/>
            <person name="Kuo A."/>
            <person name="Mondo S."/>
            <person name="Riley R."/>
            <person name="Otillar R."/>
            <person name="Haridas S."/>
            <person name="Lipzen A."/>
            <person name="Grimwood J."/>
            <person name="Schmutz J."/>
            <person name="Clum A."/>
            <person name="Reid I.D."/>
            <person name="Moisan M.C."/>
            <person name="Butler G."/>
            <person name="Nguyen T.T.M."/>
            <person name="Dewar K."/>
            <person name="Conant G."/>
            <person name="Drula E."/>
            <person name="Henrissat B."/>
            <person name="Hansel C."/>
            <person name="Singer S."/>
            <person name="Hutchinson M.I."/>
            <person name="de Vries R.P."/>
            <person name="Natvig D.O."/>
            <person name="Powell A.J."/>
            <person name="Tsang A."/>
            <person name="Grigoriev I.V."/>
        </authorList>
    </citation>
    <scope>NUCLEOTIDE SEQUENCE [LARGE SCALE GENOMIC DNA]</scope>
    <source>
        <strain evidence="1 2">CBS 494.80</strain>
    </source>
</reference>
<accession>A0ABR4CH51</accession>